<dbReference type="Proteomes" id="UP001152622">
    <property type="component" value="Chromosome 7"/>
</dbReference>
<feature type="compositionally biased region" description="Polar residues" evidence="8">
    <location>
        <begin position="299"/>
        <end position="313"/>
    </location>
</feature>
<evidence type="ECO:0000256" key="8">
    <source>
        <dbReference type="SAM" id="MobiDB-lite"/>
    </source>
</evidence>
<dbReference type="InterPro" id="IPR058560">
    <property type="entry name" value="DNA_primase_C"/>
</dbReference>
<keyword evidence="6" id="KW-0408">Iron</keyword>
<comment type="cofactor">
    <cofactor evidence="1">
        <name>[4Fe-4S] cluster</name>
        <dbReference type="ChEBI" id="CHEBI:49883"/>
    </cofactor>
</comment>
<name>A0A9Q1FAV0_SYNKA</name>
<feature type="compositionally biased region" description="Basic and acidic residues" evidence="8">
    <location>
        <begin position="255"/>
        <end position="269"/>
    </location>
</feature>
<proteinExistence type="predicted"/>
<evidence type="ECO:0000313" key="10">
    <source>
        <dbReference type="EMBL" id="KAJ8354563.1"/>
    </source>
</evidence>
<dbReference type="GO" id="GO:0006270">
    <property type="term" value="P:DNA replication initiation"/>
    <property type="evidence" value="ECO:0007669"/>
    <property type="project" value="TreeGrafter"/>
</dbReference>
<feature type="region of interest" description="Disordered" evidence="8">
    <location>
        <begin position="255"/>
        <end position="313"/>
    </location>
</feature>
<accession>A0A9Q1FAV0</accession>
<dbReference type="PANTHER" id="PTHR10537">
    <property type="entry name" value="DNA PRIMASE LARGE SUBUNIT"/>
    <property type="match status" value="1"/>
</dbReference>
<reference evidence="10" key="1">
    <citation type="journal article" date="2023" name="Science">
        <title>Genome structures resolve the early diversification of teleost fishes.</title>
        <authorList>
            <person name="Parey E."/>
            <person name="Louis A."/>
            <person name="Montfort J."/>
            <person name="Bouchez O."/>
            <person name="Roques C."/>
            <person name="Iampietro C."/>
            <person name="Lluch J."/>
            <person name="Castinel A."/>
            <person name="Donnadieu C."/>
            <person name="Desvignes T."/>
            <person name="Floi Bucao C."/>
            <person name="Jouanno E."/>
            <person name="Wen M."/>
            <person name="Mejri S."/>
            <person name="Dirks R."/>
            <person name="Jansen H."/>
            <person name="Henkel C."/>
            <person name="Chen W.J."/>
            <person name="Zahm M."/>
            <person name="Cabau C."/>
            <person name="Klopp C."/>
            <person name="Thompson A.W."/>
            <person name="Robinson-Rechavi M."/>
            <person name="Braasch I."/>
            <person name="Lecointre G."/>
            <person name="Bobe J."/>
            <person name="Postlethwait J.H."/>
            <person name="Berthelot C."/>
            <person name="Roest Crollius H."/>
            <person name="Guiguen Y."/>
        </authorList>
    </citation>
    <scope>NUCLEOTIDE SEQUENCE</scope>
    <source>
        <strain evidence="10">WJC10195</strain>
    </source>
</reference>
<evidence type="ECO:0000256" key="2">
    <source>
        <dbReference type="ARBA" id="ARBA00022485"/>
    </source>
</evidence>
<sequence>MVTHRRSRKASHFLCPSASPLIRDPAVPAQPRQVPLVALSGIAFGLWAWLWERTPSPGGVQNMFGGPCVPPGGYPFRGDHSLAYACTCAWTRRLTRSCWETAALFPCRPVSRGDERWKPMASSRPCDLQQWSWANLRGGTIHSLFDKAYAYSIRHMYGKEGKRTDYTPYSCMKIILSNPPGQGDYHGCPFRHCDPELLKQKLQSYKVSQAGISQIMELVKGMHYQLACQKFFELSHNIEDAGFSLNHPNQYFVERPEAADGGEGGKEGGGRPLGRAECPSAQDPRRTAGQTWQPHAGQTLANNRASSGPKSQRTWTLCFRMTDRAPASLRHRRPFV</sequence>
<evidence type="ECO:0000256" key="4">
    <source>
        <dbReference type="ARBA" id="ARBA00022705"/>
    </source>
</evidence>
<keyword evidence="5" id="KW-0479">Metal-binding</keyword>
<keyword evidence="7" id="KW-0411">Iron-sulfur</keyword>
<dbReference type="GO" id="GO:0051539">
    <property type="term" value="F:4 iron, 4 sulfur cluster binding"/>
    <property type="evidence" value="ECO:0007669"/>
    <property type="project" value="UniProtKB-KW"/>
</dbReference>
<dbReference type="AlphaFoldDB" id="A0A9Q1FAV0"/>
<feature type="domain" description="DNA primase large subunit C-terminal" evidence="9">
    <location>
        <begin position="144"/>
        <end position="252"/>
    </location>
</feature>
<comment type="caution">
    <text evidence="10">The sequence shown here is derived from an EMBL/GenBank/DDBJ whole genome shotgun (WGS) entry which is preliminary data.</text>
</comment>
<keyword evidence="11" id="KW-1185">Reference proteome</keyword>
<dbReference type="EMBL" id="JAINUF010000007">
    <property type="protein sequence ID" value="KAJ8354563.1"/>
    <property type="molecule type" value="Genomic_DNA"/>
</dbReference>
<keyword evidence="2" id="KW-0004">4Fe-4S</keyword>
<dbReference type="OrthoDB" id="421393at2759"/>
<keyword evidence="4" id="KW-0235">DNA replication</keyword>
<evidence type="ECO:0000259" key="9">
    <source>
        <dbReference type="Pfam" id="PF04104"/>
    </source>
</evidence>
<keyword evidence="3" id="KW-0639">Primosome</keyword>
<evidence type="ECO:0000256" key="6">
    <source>
        <dbReference type="ARBA" id="ARBA00023004"/>
    </source>
</evidence>
<evidence type="ECO:0000256" key="1">
    <source>
        <dbReference type="ARBA" id="ARBA00001966"/>
    </source>
</evidence>
<dbReference type="PANTHER" id="PTHR10537:SF3">
    <property type="entry name" value="DNA PRIMASE LARGE SUBUNIT"/>
    <property type="match status" value="1"/>
</dbReference>
<organism evidence="10 11">
    <name type="scientific">Synaphobranchus kaupii</name>
    <name type="common">Kaup's arrowtooth eel</name>
    <dbReference type="NCBI Taxonomy" id="118154"/>
    <lineage>
        <taxon>Eukaryota</taxon>
        <taxon>Metazoa</taxon>
        <taxon>Chordata</taxon>
        <taxon>Craniata</taxon>
        <taxon>Vertebrata</taxon>
        <taxon>Euteleostomi</taxon>
        <taxon>Actinopterygii</taxon>
        <taxon>Neopterygii</taxon>
        <taxon>Teleostei</taxon>
        <taxon>Anguilliformes</taxon>
        <taxon>Synaphobranchidae</taxon>
        <taxon>Synaphobranchus</taxon>
    </lineage>
</organism>
<evidence type="ECO:0000313" key="11">
    <source>
        <dbReference type="Proteomes" id="UP001152622"/>
    </source>
</evidence>
<evidence type="ECO:0000256" key="7">
    <source>
        <dbReference type="ARBA" id="ARBA00023014"/>
    </source>
</evidence>
<gene>
    <name evidence="10" type="ORF">SKAU_G00221300</name>
</gene>
<evidence type="ECO:0000256" key="5">
    <source>
        <dbReference type="ARBA" id="ARBA00022723"/>
    </source>
</evidence>
<dbReference type="GO" id="GO:0005658">
    <property type="term" value="C:alpha DNA polymerase:primase complex"/>
    <property type="evidence" value="ECO:0007669"/>
    <property type="project" value="TreeGrafter"/>
</dbReference>
<dbReference type="InterPro" id="IPR007238">
    <property type="entry name" value="DNA_primase_lsu_euk/arc"/>
</dbReference>
<dbReference type="GO" id="GO:0006269">
    <property type="term" value="P:DNA replication, synthesis of primer"/>
    <property type="evidence" value="ECO:0007669"/>
    <property type="project" value="UniProtKB-KW"/>
</dbReference>
<evidence type="ECO:0000256" key="3">
    <source>
        <dbReference type="ARBA" id="ARBA00022515"/>
    </source>
</evidence>
<dbReference type="Pfam" id="PF04104">
    <property type="entry name" value="DNA_primase_lrg"/>
    <property type="match status" value="1"/>
</dbReference>
<protein>
    <recommendedName>
        <fullName evidence="9">DNA primase large subunit C-terminal domain-containing protein</fullName>
    </recommendedName>
</protein>
<dbReference type="GO" id="GO:0046872">
    <property type="term" value="F:metal ion binding"/>
    <property type="evidence" value="ECO:0007669"/>
    <property type="project" value="UniProtKB-KW"/>
</dbReference>